<keyword evidence="2" id="KW-1185">Reference proteome</keyword>
<reference evidence="1" key="1">
    <citation type="submission" date="2023-10" db="EMBL/GenBank/DDBJ databases">
        <authorList>
            <person name="Hackl T."/>
        </authorList>
    </citation>
    <scope>NUCLEOTIDE SEQUENCE</scope>
</reference>
<evidence type="ECO:0000313" key="1">
    <source>
        <dbReference type="EMBL" id="CAJ2500806.1"/>
    </source>
</evidence>
<accession>A0AAI8YDH0</accession>
<protein>
    <submittedName>
        <fullName evidence="1">Uu.00g036590.m01.CDS01</fullName>
    </submittedName>
</protein>
<dbReference type="AlphaFoldDB" id="A0AAI8YDH0"/>
<comment type="caution">
    <text evidence="1">The sequence shown here is derived from an EMBL/GenBank/DDBJ whole genome shotgun (WGS) entry which is preliminary data.</text>
</comment>
<sequence length="226" mass="25039">MSYMMVWSVVASQSAIPTTGAQPLPAVDYTKSATEVFTEAARYTILESQDLLLCWAPDFESKPAVDSASNPINGLRRWSDTFGAKTKPLTTSDDNALHVQACAIGRVAHVSPVFDTGNYMHLCYDEFRKLPAPASETYEGRDERFWRTLILNIWRQGSTLQDNARAPAELGLEFRSLLAQERVLKILDCGAEQLRSPEIQARIAASPEVQALLQQCGRGGQYEALL</sequence>
<evidence type="ECO:0000313" key="2">
    <source>
        <dbReference type="Proteomes" id="UP001295740"/>
    </source>
</evidence>
<gene>
    <name evidence="1" type="ORF">KHLLAP_LOCUS1274</name>
</gene>
<name>A0AAI8YDH0_9PEZI</name>
<dbReference type="Proteomes" id="UP001295740">
    <property type="component" value="Unassembled WGS sequence"/>
</dbReference>
<proteinExistence type="predicted"/>
<organism evidence="1 2">
    <name type="scientific">Anthostomella pinea</name>
    <dbReference type="NCBI Taxonomy" id="933095"/>
    <lineage>
        <taxon>Eukaryota</taxon>
        <taxon>Fungi</taxon>
        <taxon>Dikarya</taxon>
        <taxon>Ascomycota</taxon>
        <taxon>Pezizomycotina</taxon>
        <taxon>Sordariomycetes</taxon>
        <taxon>Xylariomycetidae</taxon>
        <taxon>Xylariales</taxon>
        <taxon>Xylariaceae</taxon>
        <taxon>Anthostomella</taxon>
    </lineage>
</organism>
<dbReference type="EMBL" id="CAUWAG010000003">
    <property type="protein sequence ID" value="CAJ2500806.1"/>
    <property type="molecule type" value="Genomic_DNA"/>
</dbReference>